<dbReference type="AlphaFoldDB" id="A0A4S5E356"/>
<evidence type="ECO:0000259" key="1">
    <source>
        <dbReference type="Pfam" id="PF00485"/>
    </source>
</evidence>
<dbReference type="OrthoDB" id="3192509at2"/>
<evidence type="ECO:0000313" key="3">
    <source>
        <dbReference type="Proteomes" id="UP000305233"/>
    </source>
</evidence>
<dbReference type="Proteomes" id="UP000305233">
    <property type="component" value="Unassembled WGS sequence"/>
</dbReference>
<dbReference type="PANTHER" id="PTHR10285">
    <property type="entry name" value="URIDINE KINASE"/>
    <property type="match status" value="1"/>
</dbReference>
<sequence>MMETVAIRSVQDLRDLVPRPGRDRRVMIGLVGAPGAGKSAIAAEIAALEPALHALVPLDGFHLADQALIGLGLLDRKGAPETFDAYGYAALLSRLRTGPAETVYAPTFERDLEQPLANALPIASSSSLLITEGNYLLLDAPGWQEARSQLDEVWFLDVDPEIRRSRLIERHVRFGKSLRAATAWVQRVDDPNAALVAASRERADLVLDVTGWTIA</sequence>
<keyword evidence="3" id="KW-1185">Reference proteome</keyword>
<dbReference type="GO" id="GO:0005524">
    <property type="term" value="F:ATP binding"/>
    <property type="evidence" value="ECO:0007669"/>
    <property type="project" value="InterPro"/>
</dbReference>
<accession>A0A4S5E356</accession>
<dbReference type="Pfam" id="PF00485">
    <property type="entry name" value="PRK"/>
    <property type="match status" value="1"/>
</dbReference>
<gene>
    <name evidence="2" type="ORF">E8P82_11290</name>
</gene>
<organism evidence="2 3">
    <name type="scientific">Arthrobacter echini</name>
    <dbReference type="NCBI Taxonomy" id="1529066"/>
    <lineage>
        <taxon>Bacteria</taxon>
        <taxon>Bacillati</taxon>
        <taxon>Actinomycetota</taxon>
        <taxon>Actinomycetes</taxon>
        <taxon>Micrococcales</taxon>
        <taxon>Micrococcaceae</taxon>
        <taxon>Arthrobacter</taxon>
    </lineage>
</organism>
<dbReference type="GO" id="GO:0016301">
    <property type="term" value="F:kinase activity"/>
    <property type="evidence" value="ECO:0007669"/>
    <property type="project" value="UniProtKB-KW"/>
</dbReference>
<evidence type="ECO:0000313" key="2">
    <source>
        <dbReference type="EMBL" id="THJ65855.1"/>
    </source>
</evidence>
<dbReference type="Gene3D" id="3.40.50.300">
    <property type="entry name" value="P-loop containing nucleotide triphosphate hydrolases"/>
    <property type="match status" value="1"/>
</dbReference>
<dbReference type="NCBIfam" id="NF006743">
    <property type="entry name" value="PRK09270.1-2"/>
    <property type="match status" value="1"/>
</dbReference>
<dbReference type="RefSeq" id="WP_136454963.1">
    <property type="nucleotide sequence ID" value="NZ_SSWH01000009.1"/>
</dbReference>
<comment type="caution">
    <text evidence="2">The sequence shown here is derived from an EMBL/GenBank/DDBJ whole genome shotgun (WGS) entry which is preliminary data.</text>
</comment>
<proteinExistence type="predicted"/>
<keyword evidence="2" id="KW-0418">Kinase</keyword>
<dbReference type="EMBL" id="SSWH01000009">
    <property type="protein sequence ID" value="THJ65855.1"/>
    <property type="molecule type" value="Genomic_DNA"/>
</dbReference>
<dbReference type="InterPro" id="IPR006083">
    <property type="entry name" value="PRK/URK"/>
</dbReference>
<feature type="domain" description="Phosphoribulokinase/uridine kinase" evidence="1">
    <location>
        <begin position="27"/>
        <end position="209"/>
    </location>
</feature>
<reference evidence="2 3" key="1">
    <citation type="submission" date="2019-04" db="EMBL/GenBank/DDBJ databases">
        <authorList>
            <person name="Liu Q."/>
            <person name="Xin Y.-H."/>
        </authorList>
    </citation>
    <scope>NUCLEOTIDE SEQUENCE [LARGE SCALE GENOMIC DNA]</scope>
    <source>
        <strain evidence="2 3">AM23</strain>
    </source>
</reference>
<name>A0A4S5E356_9MICC</name>
<dbReference type="InterPro" id="IPR027417">
    <property type="entry name" value="P-loop_NTPase"/>
</dbReference>
<dbReference type="SUPFAM" id="SSF52540">
    <property type="entry name" value="P-loop containing nucleoside triphosphate hydrolases"/>
    <property type="match status" value="1"/>
</dbReference>
<keyword evidence="2" id="KW-0808">Transferase</keyword>
<protein>
    <submittedName>
        <fullName evidence="2">Nucleoside/nucleotide kinase family protein</fullName>
    </submittedName>
</protein>